<proteinExistence type="predicted"/>
<comment type="caution">
    <text evidence="1">The sequence shown here is derived from an EMBL/GenBank/DDBJ whole genome shotgun (WGS) entry which is preliminary data.</text>
</comment>
<keyword evidence="2" id="KW-1185">Reference proteome</keyword>
<evidence type="ECO:0000313" key="2">
    <source>
        <dbReference type="Proteomes" id="UP000618952"/>
    </source>
</evidence>
<dbReference type="SUPFAM" id="SSF54427">
    <property type="entry name" value="NTF2-like"/>
    <property type="match status" value="1"/>
</dbReference>
<accession>A0ABR7QL88</accession>
<dbReference type="InterPro" id="IPR032710">
    <property type="entry name" value="NTF2-like_dom_sf"/>
</dbReference>
<dbReference type="Pfam" id="PF07366">
    <property type="entry name" value="SnoaL"/>
    <property type="match status" value="1"/>
</dbReference>
<dbReference type="EMBL" id="JACLHY010000006">
    <property type="protein sequence ID" value="MBC8767958.1"/>
    <property type="molecule type" value="Genomic_DNA"/>
</dbReference>
<reference evidence="1 2" key="1">
    <citation type="submission" date="2020-08" db="EMBL/GenBank/DDBJ databases">
        <title>Arenibacter gaetbuli sp. nov., isolated from a sand dune.</title>
        <authorList>
            <person name="Park S."/>
            <person name="Yoon J.-H."/>
        </authorList>
    </citation>
    <scope>NUCLEOTIDE SEQUENCE [LARGE SCALE GENOMIC DNA]</scope>
    <source>
        <strain evidence="1 2">BSSL-BM3</strain>
    </source>
</reference>
<dbReference type="Gene3D" id="3.10.450.50">
    <property type="match status" value="1"/>
</dbReference>
<gene>
    <name evidence="1" type="ORF">H4O18_08140</name>
</gene>
<dbReference type="PANTHER" id="PTHR38436:SF1">
    <property type="entry name" value="ESTER CYCLASE"/>
    <property type="match status" value="1"/>
</dbReference>
<dbReference type="PANTHER" id="PTHR38436">
    <property type="entry name" value="POLYKETIDE CYCLASE SNOAL-LIKE DOMAIN"/>
    <property type="match status" value="1"/>
</dbReference>
<dbReference type="InterPro" id="IPR009959">
    <property type="entry name" value="Cyclase_SnoaL-like"/>
</dbReference>
<sequence length="179" mass="20349">MKSPIVLFMFMVLGCISCKNDPKTMGNEIITENNDNQEVTKRNKLQSSIDAYLNIKDEEEINGMVTDNYIRNMNGIPVVTNKSELKARLNLYTTGFPDHIISLSNSNVCENQGYVNWVFTGTHTGQFADVNATGKKVKINGFSHLYFNKEGQIYQEDIFYNELEFLQQLGYSLVAPILE</sequence>
<evidence type="ECO:0000313" key="1">
    <source>
        <dbReference type="EMBL" id="MBC8767958.1"/>
    </source>
</evidence>
<protein>
    <submittedName>
        <fullName evidence="1">Ester cyclase</fullName>
    </submittedName>
</protein>
<organism evidence="1 2">
    <name type="scientific">Arenibacter arenosicollis</name>
    <dbReference type="NCBI Taxonomy" id="2762274"/>
    <lineage>
        <taxon>Bacteria</taxon>
        <taxon>Pseudomonadati</taxon>
        <taxon>Bacteroidota</taxon>
        <taxon>Flavobacteriia</taxon>
        <taxon>Flavobacteriales</taxon>
        <taxon>Flavobacteriaceae</taxon>
        <taxon>Arenibacter</taxon>
    </lineage>
</organism>
<dbReference type="PROSITE" id="PS51257">
    <property type="entry name" value="PROKAR_LIPOPROTEIN"/>
    <property type="match status" value="1"/>
</dbReference>
<name>A0ABR7QL88_9FLAO</name>
<dbReference type="RefSeq" id="WP_187583304.1">
    <property type="nucleotide sequence ID" value="NZ_JACLHY010000006.1"/>
</dbReference>
<dbReference type="Proteomes" id="UP000618952">
    <property type="component" value="Unassembled WGS sequence"/>
</dbReference>